<feature type="chain" id="PRO_5007614522" evidence="1">
    <location>
        <begin position="23"/>
        <end position="282"/>
    </location>
</feature>
<evidence type="ECO:0000313" key="3">
    <source>
        <dbReference type="EMBL" id="SAI20692.1"/>
    </source>
</evidence>
<feature type="domain" description="Fe/B12 periplasmic-binding" evidence="2">
    <location>
        <begin position="25"/>
        <end position="274"/>
    </location>
</feature>
<organism evidence="3 4">
    <name type="scientific">Bordetella ansorpii</name>
    <dbReference type="NCBI Taxonomy" id="288768"/>
    <lineage>
        <taxon>Bacteria</taxon>
        <taxon>Pseudomonadati</taxon>
        <taxon>Pseudomonadota</taxon>
        <taxon>Betaproteobacteria</taxon>
        <taxon>Burkholderiales</taxon>
        <taxon>Alcaligenaceae</taxon>
        <taxon>Bordetella</taxon>
    </lineage>
</organism>
<sequence>MMYKATTLLLGACLAWSAQAQAQERVVSLGGSVTEIVYALGQGERVVGDDLSSLYPEAATKVPRVGYYRAVPVEGVLALKPDLILASEQAGPPDAIERLSSVGVPVEVVSDKPSVQSLHTRIEQIARLLGAEAAGRQLAASVDRDLKAAQALPGPDARALLIMNRTGTPQGAGDGTAAGLLLELAGLRNVLHGQQGYKPLSAEAFSALAPQVLVVTSASLAASGGLEKLRALPGLAGTPAASCIVVMDDLLALGTGPRLPEAVRQLKETDCVAGQGARRTPA</sequence>
<dbReference type="PANTHER" id="PTHR30535">
    <property type="entry name" value="VITAMIN B12-BINDING PROTEIN"/>
    <property type="match status" value="1"/>
</dbReference>
<reference evidence="3 4" key="1">
    <citation type="submission" date="2016-03" db="EMBL/GenBank/DDBJ databases">
        <authorList>
            <consortium name="Pathogen Informatics"/>
        </authorList>
    </citation>
    <scope>NUCLEOTIDE SEQUENCE [LARGE SCALE GENOMIC DNA]</scope>
    <source>
        <strain evidence="3 4">NCTC13364</strain>
    </source>
</reference>
<evidence type="ECO:0000259" key="2">
    <source>
        <dbReference type="PROSITE" id="PS50983"/>
    </source>
</evidence>
<evidence type="ECO:0000313" key="4">
    <source>
        <dbReference type="Proteomes" id="UP000077037"/>
    </source>
</evidence>
<gene>
    <name evidence="3" type="primary">bhuT</name>
    <name evidence="3" type="ORF">SAMEA1982600_01663</name>
</gene>
<dbReference type="PANTHER" id="PTHR30535:SF4">
    <property type="entry name" value="HEMIN-BINDING PERIPLASMIC PROTEIN HMUT"/>
    <property type="match status" value="1"/>
</dbReference>
<dbReference type="PROSITE" id="PS50983">
    <property type="entry name" value="FE_B12_PBP"/>
    <property type="match status" value="1"/>
</dbReference>
<keyword evidence="1" id="KW-0732">Signal</keyword>
<dbReference type="InterPro" id="IPR050902">
    <property type="entry name" value="ABC_Transporter_SBP"/>
</dbReference>
<accession>A0A157NH68</accession>
<dbReference type="AlphaFoldDB" id="A0A157NH68"/>
<dbReference type="OrthoDB" id="9797736at2"/>
<evidence type="ECO:0000256" key="1">
    <source>
        <dbReference type="SAM" id="SignalP"/>
    </source>
</evidence>
<dbReference type="EMBL" id="FKBS01000014">
    <property type="protein sequence ID" value="SAI20692.1"/>
    <property type="molecule type" value="Genomic_DNA"/>
</dbReference>
<dbReference type="Gene3D" id="3.40.50.1980">
    <property type="entry name" value="Nitrogenase molybdenum iron protein domain"/>
    <property type="match status" value="2"/>
</dbReference>
<proteinExistence type="predicted"/>
<name>A0A157NH68_9BORD</name>
<protein>
    <submittedName>
        <fullName evidence="3">Hemin binding protein</fullName>
    </submittedName>
</protein>
<dbReference type="SUPFAM" id="SSF53807">
    <property type="entry name" value="Helical backbone' metal receptor"/>
    <property type="match status" value="1"/>
</dbReference>
<dbReference type="Pfam" id="PF01497">
    <property type="entry name" value="Peripla_BP_2"/>
    <property type="match status" value="1"/>
</dbReference>
<dbReference type="Proteomes" id="UP000077037">
    <property type="component" value="Unassembled WGS sequence"/>
</dbReference>
<feature type="signal peptide" evidence="1">
    <location>
        <begin position="1"/>
        <end position="22"/>
    </location>
</feature>
<dbReference type="InterPro" id="IPR002491">
    <property type="entry name" value="ABC_transptr_periplasmic_BD"/>
</dbReference>